<sequence length="226" mass="26278">MKQLIRGLEVFHLHTVFQKFPMLAHLFRKSDFQLSPRYLMNLIQTDFKPNGSPREKNIYSYFVKYLREVAAKRRGEITLGHVLRFITGCSEVPELGFAVPLKMIFVDSTVTYKIIKKKSVREVESGTKLDEQGEKEVNEQTRETPLEKTKDEDKEENVEEKTDESTPEDENGEEIKVKVIDYTPKAHICANQIEMPRGSLDEELPPLENFLKIYDYAFANAFFGNY</sequence>
<feature type="compositionally biased region" description="Basic and acidic residues" evidence="1">
    <location>
        <begin position="125"/>
        <end position="152"/>
    </location>
</feature>
<dbReference type="AlphaFoldDB" id="A0A7M5WSB9"/>
<dbReference type="GO" id="GO:0004842">
    <property type="term" value="F:ubiquitin-protein transferase activity"/>
    <property type="evidence" value="ECO:0007669"/>
    <property type="project" value="InterPro"/>
</dbReference>
<reference evidence="2" key="1">
    <citation type="submission" date="2021-01" db="UniProtKB">
        <authorList>
            <consortium name="EnsemblMetazoa"/>
        </authorList>
    </citation>
    <scope>IDENTIFICATION</scope>
</reference>
<dbReference type="InterPro" id="IPR035983">
    <property type="entry name" value="Hect_E3_ubiquitin_ligase"/>
</dbReference>
<dbReference type="SUPFAM" id="SSF56204">
    <property type="entry name" value="Hect, E3 ligase catalytic domain"/>
    <property type="match status" value="1"/>
</dbReference>
<accession>A0A7M5WSB9</accession>
<evidence type="ECO:0000313" key="2">
    <source>
        <dbReference type="EnsemblMetazoa" id="CLYHEMP009619.1"/>
    </source>
</evidence>
<dbReference type="Proteomes" id="UP000594262">
    <property type="component" value="Unplaced"/>
</dbReference>
<evidence type="ECO:0000256" key="1">
    <source>
        <dbReference type="SAM" id="MobiDB-lite"/>
    </source>
</evidence>
<dbReference type="OrthoDB" id="5988852at2759"/>
<dbReference type="EnsemblMetazoa" id="CLYHEMT009619.2">
    <property type="protein sequence ID" value="CLYHEMP009619.2"/>
    <property type="gene ID" value="CLYHEMG009619"/>
</dbReference>
<protein>
    <submittedName>
        <fullName evidence="2">Uncharacterized protein</fullName>
    </submittedName>
</protein>
<name>A0A7M5WSB9_9CNID</name>
<dbReference type="EnsemblMetazoa" id="CLYHEMT009619.1">
    <property type="protein sequence ID" value="CLYHEMP009619.1"/>
    <property type="gene ID" value="CLYHEMG009619"/>
</dbReference>
<organism evidence="2 3">
    <name type="scientific">Clytia hemisphaerica</name>
    <dbReference type="NCBI Taxonomy" id="252671"/>
    <lineage>
        <taxon>Eukaryota</taxon>
        <taxon>Metazoa</taxon>
        <taxon>Cnidaria</taxon>
        <taxon>Hydrozoa</taxon>
        <taxon>Hydroidolina</taxon>
        <taxon>Leptothecata</taxon>
        <taxon>Obeliida</taxon>
        <taxon>Clytiidae</taxon>
        <taxon>Clytia</taxon>
    </lineage>
</organism>
<evidence type="ECO:0000313" key="3">
    <source>
        <dbReference type="Proteomes" id="UP000594262"/>
    </source>
</evidence>
<dbReference type="GeneID" id="136819071"/>
<dbReference type="RefSeq" id="XP_066931341.1">
    <property type="nucleotide sequence ID" value="XM_067075240.1"/>
</dbReference>
<keyword evidence="3" id="KW-1185">Reference proteome</keyword>
<proteinExistence type="predicted"/>
<dbReference type="Gene3D" id="3.30.2410.10">
    <property type="entry name" value="Hect, E3 ligase catalytic domain"/>
    <property type="match status" value="1"/>
</dbReference>
<feature type="region of interest" description="Disordered" evidence="1">
    <location>
        <begin position="125"/>
        <end position="175"/>
    </location>
</feature>